<evidence type="ECO:0000256" key="1">
    <source>
        <dbReference type="SAM" id="Phobius"/>
    </source>
</evidence>
<evidence type="ECO:0000313" key="2">
    <source>
        <dbReference type="EMBL" id="PWN98921.1"/>
    </source>
</evidence>
<organism evidence="2 3">
    <name type="scientific">Tilletiopsis washingtonensis</name>
    <dbReference type="NCBI Taxonomy" id="58919"/>
    <lineage>
        <taxon>Eukaryota</taxon>
        <taxon>Fungi</taxon>
        <taxon>Dikarya</taxon>
        <taxon>Basidiomycota</taxon>
        <taxon>Ustilaginomycotina</taxon>
        <taxon>Exobasidiomycetes</taxon>
        <taxon>Entylomatales</taxon>
        <taxon>Entylomatales incertae sedis</taxon>
        <taxon>Tilletiopsis</taxon>
    </lineage>
</organism>
<dbReference type="RefSeq" id="XP_025599200.1">
    <property type="nucleotide sequence ID" value="XM_025742163.1"/>
</dbReference>
<gene>
    <name evidence="2" type="ORF">FA09DRAFT_329393</name>
</gene>
<feature type="transmembrane region" description="Helical" evidence="1">
    <location>
        <begin position="65"/>
        <end position="84"/>
    </location>
</feature>
<accession>A0A316ZBJ5</accession>
<sequence length="255" mass="28071">MAPLQPLLLELPLLLTCWGFSAALMGLSGSHIHQFMSIRDKIANQSPSLPGFVELDTAGIERVDLAMLIVGCISFAFIGVFLFLSCGQFKGKRGEYSGKGTGAWLFVGLVLLTLSGAWTGAVSAMTAWAVKYSYTFTRGPNYSEPFSTEQRLYLRQIDVFVREQFSTSLNLAGAPAIDNTFLGVWGSISTIEEANAYLNSSNFLQLVKSYKAQVAVGWVTIGTVFFTMVVHFALPFAWQRFGLTRQPKKNSYNEV</sequence>
<dbReference type="AlphaFoldDB" id="A0A316ZBJ5"/>
<feature type="transmembrane region" description="Helical" evidence="1">
    <location>
        <begin position="7"/>
        <end position="27"/>
    </location>
</feature>
<name>A0A316ZBJ5_9BASI</name>
<reference evidence="2 3" key="1">
    <citation type="journal article" date="2018" name="Mol. Biol. Evol.">
        <title>Broad Genomic Sampling Reveals a Smut Pathogenic Ancestry of the Fungal Clade Ustilaginomycotina.</title>
        <authorList>
            <person name="Kijpornyongpan T."/>
            <person name="Mondo S.J."/>
            <person name="Barry K."/>
            <person name="Sandor L."/>
            <person name="Lee J."/>
            <person name="Lipzen A."/>
            <person name="Pangilinan J."/>
            <person name="LaButti K."/>
            <person name="Hainaut M."/>
            <person name="Henrissat B."/>
            <person name="Grigoriev I.V."/>
            <person name="Spatafora J.W."/>
            <person name="Aime M.C."/>
        </authorList>
    </citation>
    <scope>NUCLEOTIDE SEQUENCE [LARGE SCALE GENOMIC DNA]</scope>
    <source>
        <strain evidence="2 3">MCA 4186</strain>
    </source>
</reference>
<dbReference type="EMBL" id="KZ819290">
    <property type="protein sequence ID" value="PWN98921.1"/>
    <property type="molecule type" value="Genomic_DNA"/>
</dbReference>
<keyword evidence="1" id="KW-0472">Membrane</keyword>
<protein>
    <submittedName>
        <fullName evidence="2">Uncharacterized protein</fullName>
    </submittedName>
</protein>
<feature type="transmembrane region" description="Helical" evidence="1">
    <location>
        <begin position="104"/>
        <end position="130"/>
    </location>
</feature>
<keyword evidence="1" id="KW-1133">Transmembrane helix</keyword>
<dbReference type="GeneID" id="37269707"/>
<dbReference type="OrthoDB" id="3357911at2759"/>
<dbReference type="Proteomes" id="UP000245946">
    <property type="component" value="Unassembled WGS sequence"/>
</dbReference>
<evidence type="ECO:0000313" key="3">
    <source>
        <dbReference type="Proteomes" id="UP000245946"/>
    </source>
</evidence>
<keyword evidence="3" id="KW-1185">Reference proteome</keyword>
<proteinExistence type="predicted"/>
<keyword evidence="1" id="KW-0812">Transmembrane</keyword>
<feature type="transmembrane region" description="Helical" evidence="1">
    <location>
        <begin position="215"/>
        <end position="238"/>
    </location>
</feature>